<feature type="compositionally biased region" description="Low complexity" evidence="1">
    <location>
        <begin position="36"/>
        <end position="57"/>
    </location>
</feature>
<evidence type="ECO:0000256" key="1">
    <source>
        <dbReference type="SAM" id="MobiDB-lite"/>
    </source>
</evidence>
<feature type="region of interest" description="Disordered" evidence="1">
    <location>
        <begin position="20"/>
        <end position="73"/>
    </location>
</feature>
<feature type="region of interest" description="Disordered" evidence="1">
    <location>
        <begin position="164"/>
        <end position="207"/>
    </location>
</feature>
<sequence>MGERRSLPFFTRRQLCVAVARRDEGDRGTGEDGDRGTTTVTWVTTPDSPPSDSTPSSLKDSAADSPICHGSTVDDAFATQPALEAFSPPSIYAESKGQGFDRGFGGSDDPILLAPSEMLPEEGFALREWRGATFKGKGYIQTKKEKGSDTSILFPATDCTIQKRRTDQTDSWREETLKKSPVNPPEKLPESHPDMADPLLDVACSSL</sequence>
<feature type="compositionally biased region" description="Basic and acidic residues" evidence="1">
    <location>
        <begin position="164"/>
        <end position="178"/>
    </location>
</feature>
<dbReference type="Proteomes" id="UP000290289">
    <property type="component" value="Chromosome 5"/>
</dbReference>
<gene>
    <name evidence="2" type="ORF">DVH24_010529</name>
</gene>
<dbReference type="AlphaFoldDB" id="A0A498JWP8"/>
<name>A0A498JWP8_MALDO</name>
<organism evidence="2 3">
    <name type="scientific">Malus domestica</name>
    <name type="common">Apple</name>
    <name type="synonym">Pyrus malus</name>
    <dbReference type="NCBI Taxonomy" id="3750"/>
    <lineage>
        <taxon>Eukaryota</taxon>
        <taxon>Viridiplantae</taxon>
        <taxon>Streptophyta</taxon>
        <taxon>Embryophyta</taxon>
        <taxon>Tracheophyta</taxon>
        <taxon>Spermatophyta</taxon>
        <taxon>Magnoliopsida</taxon>
        <taxon>eudicotyledons</taxon>
        <taxon>Gunneridae</taxon>
        <taxon>Pentapetalae</taxon>
        <taxon>rosids</taxon>
        <taxon>fabids</taxon>
        <taxon>Rosales</taxon>
        <taxon>Rosaceae</taxon>
        <taxon>Amygdaloideae</taxon>
        <taxon>Maleae</taxon>
        <taxon>Malus</taxon>
    </lineage>
</organism>
<feature type="compositionally biased region" description="Basic and acidic residues" evidence="1">
    <location>
        <begin position="20"/>
        <end position="35"/>
    </location>
</feature>
<keyword evidence="3" id="KW-1185">Reference proteome</keyword>
<comment type="caution">
    <text evidence="2">The sequence shown here is derived from an EMBL/GenBank/DDBJ whole genome shotgun (WGS) entry which is preliminary data.</text>
</comment>
<evidence type="ECO:0000313" key="3">
    <source>
        <dbReference type="Proteomes" id="UP000290289"/>
    </source>
</evidence>
<reference evidence="2 3" key="1">
    <citation type="submission" date="2018-10" db="EMBL/GenBank/DDBJ databases">
        <title>A high-quality apple genome assembly.</title>
        <authorList>
            <person name="Hu J."/>
        </authorList>
    </citation>
    <scope>NUCLEOTIDE SEQUENCE [LARGE SCALE GENOMIC DNA]</scope>
    <source>
        <strain evidence="3">cv. HFTH1</strain>
        <tissue evidence="2">Young leaf</tissue>
    </source>
</reference>
<protein>
    <submittedName>
        <fullName evidence="2">Uncharacterized protein</fullName>
    </submittedName>
</protein>
<dbReference type="EMBL" id="RDQH01000331">
    <property type="protein sequence ID" value="RXH98204.1"/>
    <property type="molecule type" value="Genomic_DNA"/>
</dbReference>
<proteinExistence type="predicted"/>
<evidence type="ECO:0000313" key="2">
    <source>
        <dbReference type="EMBL" id="RXH98204.1"/>
    </source>
</evidence>
<accession>A0A498JWP8</accession>